<reference evidence="8" key="1">
    <citation type="submission" date="2023-03" db="EMBL/GenBank/DDBJ databases">
        <title>Massive genome expansion in bonnet fungi (Mycena s.s.) driven by repeated elements and novel gene families across ecological guilds.</title>
        <authorList>
            <consortium name="Lawrence Berkeley National Laboratory"/>
            <person name="Harder C.B."/>
            <person name="Miyauchi S."/>
            <person name="Viragh M."/>
            <person name="Kuo A."/>
            <person name="Thoen E."/>
            <person name="Andreopoulos B."/>
            <person name="Lu D."/>
            <person name="Skrede I."/>
            <person name="Drula E."/>
            <person name="Henrissat B."/>
            <person name="Morin E."/>
            <person name="Kohler A."/>
            <person name="Barry K."/>
            <person name="LaButti K."/>
            <person name="Morin E."/>
            <person name="Salamov A."/>
            <person name="Lipzen A."/>
            <person name="Mereny Z."/>
            <person name="Hegedus B."/>
            <person name="Baldrian P."/>
            <person name="Stursova M."/>
            <person name="Weitz H."/>
            <person name="Taylor A."/>
            <person name="Grigoriev I.V."/>
            <person name="Nagy L.G."/>
            <person name="Martin F."/>
            <person name="Kauserud H."/>
        </authorList>
    </citation>
    <scope>NUCLEOTIDE SEQUENCE</scope>
    <source>
        <strain evidence="8">CBHHK188m</strain>
    </source>
</reference>
<dbReference type="InterPro" id="IPR029021">
    <property type="entry name" value="Prot-tyrosine_phosphatase-like"/>
</dbReference>
<gene>
    <name evidence="8" type="ORF">DFH07DRAFT_935143</name>
</gene>
<dbReference type="InterPro" id="IPR000387">
    <property type="entry name" value="Tyr_Pase_dom"/>
</dbReference>
<dbReference type="PROSITE" id="PS50056">
    <property type="entry name" value="TYR_PHOSPHATASE_2"/>
    <property type="match status" value="1"/>
</dbReference>
<dbReference type="PROSITE" id="PS50054">
    <property type="entry name" value="TYR_PHOSPHATASE_DUAL"/>
    <property type="match status" value="1"/>
</dbReference>
<keyword evidence="3" id="KW-0378">Hydrolase</keyword>
<comment type="caution">
    <text evidence="8">The sequence shown here is derived from an EMBL/GenBank/DDBJ whole genome shotgun (WGS) entry which is preliminary data.</text>
</comment>
<dbReference type="EMBL" id="JARJLG010000002">
    <property type="protein sequence ID" value="KAJ7783464.1"/>
    <property type="molecule type" value="Genomic_DNA"/>
</dbReference>
<feature type="region of interest" description="Disordered" evidence="5">
    <location>
        <begin position="32"/>
        <end position="59"/>
    </location>
</feature>
<evidence type="ECO:0000313" key="9">
    <source>
        <dbReference type="Proteomes" id="UP001215280"/>
    </source>
</evidence>
<proteinExistence type="inferred from homology"/>
<feature type="region of interest" description="Disordered" evidence="5">
    <location>
        <begin position="544"/>
        <end position="595"/>
    </location>
</feature>
<keyword evidence="9" id="KW-1185">Reference proteome</keyword>
<keyword evidence="4" id="KW-0904">Protein phosphatase</keyword>
<feature type="compositionally biased region" description="Basic residues" evidence="5">
    <location>
        <begin position="1"/>
        <end position="10"/>
    </location>
</feature>
<evidence type="ECO:0000256" key="3">
    <source>
        <dbReference type="ARBA" id="ARBA00022801"/>
    </source>
</evidence>
<evidence type="ECO:0000256" key="2">
    <source>
        <dbReference type="ARBA" id="ARBA00013064"/>
    </source>
</evidence>
<dbReference type="SMART" id="SM00195">
    <property type="entry name" value="DSPc"/>
    <property type="match status" value="1"/>
</dbReference>
<feature type="compositionally biased region" description="Polar residues" evidence="5">
    <location>
        <begin position="586"/>
        <end position="595"/>
    </location>
</feature>
<dbReference type="AlphaFoldDB" id="A0AAD7KDH2"/>
<dbReference type="EC" id="3.1.3.48" evidence="2"/>
<protein>
    <recommendedName>
        <fullName evidence="2">protein-tyrosine-phosphatase</fullName>
        <ecNumber evidence="2">3.1.3.48</ecNumber>
    </recommendedName>
</protein>
<dbReference type="InterPro" id="IPR020422">
    <property type="entry name" value="TYR_PHOSPHATASE_DUAL_dom"/>
</dbReference>
<feature type="region of interest" description="Disordered" evidence="5">
    <location>
        <begin position="449"/>
        <end position="510"/>
    </location>
</feature>
<name>A0AAD7KDH2_9AGAR</name>
<dbReference type="InterPro" id="IPR016130">
    <property type="entry name" value="Tyr_Pase_AS"/>
</dbReference>
<dbReference type="PANTHER" id="PTHR10159:SF519">
    <property type="entry name" value="DUAL SPECIFICITY PROTEIN PHOSPHATASE MPK3"/>
    <property type="match status" value="1"/>
</dbReference>
<comment type="similarity">
    <text evidence="1">Belongs to the protein-tyrosine phosphatase family. Non-receptor class dual specificity subfamily.</text>
</comment>
<feature type="domain" description="Tyrosine specific protein phosphatases" evidence="7">
    <location>
        <begin position="238"/>
        <end position="277"/>
    </location>
</feature>
<dbReference type="Gene3D" id="3.90.190.10">
    <property type="entry name" value="Protein tyrosine phosphatase superfamily"/>
    <property type="match status" value="1"/>
</dbReference>
<dbReference type="GO" id="GO:0008330">
    <property type="term" value="F:protein tyrosine/threonine phosphatase activity"/>
    <property type="evidence" value="ECO:0007669"/>
    <property type="project" value="TreeGrafter"/>
</dbReference>
<dbReference type="InterPro" id="IPR000340">
    <property type="entry name" value="Dual-sp_phosphatase_cat-dom"/>
</dbReference>
<dbReference type="GO" id="GO:0043409">
    <property type="term" value="P:negative regulation of MAPK cascade"/>
    <property type="evidence" value="ECO:0007669"/>
    <property type="project" value="TreeGrafter"/>
</dbReference>
<evidence type="ECO:0000256" key="5">
    <source>
        <dbReference type="SAM" id="MobiDB-lite"/>
    </source>
</evidence>
<accession>A0AAD7KDH2</accession>
<feature type="compositionally biased region" description="Low complexity" evidence="5">
    <location>
        <begin position="32"/>
        <end position="46"/>
    </location>
</feature>
<evidence type="ECO:0000313" key="8">
    <source>
        <dbReference type="EMBL" id="KAJ7783464.1"/>
    </source>
</evidence>
<dbReference type="Proteomes" id="UP001215280">
    <property type="component" value="Unassembled WGS sequence"/>
</dbReference>
<evidence type="ECO:0000259" key="6">
    <source>
        <dbReference type="PROSITE" id="PS50054"/>
    </source>
</evidence>
<dbReference type="GO" id="GO:0017017">
    <property type="term" value="F:MAP kinase tyrosine/serine/threonine phosphatase activity"/>
    <property type="evidence" value="ECO:0007669"/>
    <property type="project" value="TreeGrafter"/>
</dbReference>
<sequence>MSPMPPRKRGPPSSLRIDAPVQLPHIALATGDSSASALSSATSDSDYPPFVNRPSKPRSLQNMKKLSLNLSSAQSSTTSLLSLAPVSASVASSIPPESARMERPRRPSVISLPASANPISATRMVRKVEDGSPALPYADGPIQILPGIWLGSEDNVKDWTALLERGIKSVLNVAKEVVSPFDSVPSQALRAFSSTPNLNNVPKDTDPTYYPSNLASGRPGMYYLKLQWSHGQQDLVEHGFPEAMAFTDAALERGDGVLIHCQCGISRSATMVIALVMRAATERSPHVPSEIWALQGMQGAYTFVKEKSKWVGPNMSLIYQLLEYEKKLRGDSGDMSGSESVMADEDEEWGRQRRMLDEVPTDDEDEQESTLVMREAQALDKAMEDRVLARKTSSSSVASSSSRVGMGAAWRSRYASRKRAGSIASNMTNGSSILSEDLVEEDEEQELLGIGGGFDDERGSSAEPEYSTTSSPDDDVHSGITPRRPARPPPSAPVWKTSFNLPKPPATAIRSTFDLSAKPKRRPTPLGILPPVPPSPIRIIVDEAETPEKRAPRKALLSLPPPRARTESRRPVPPPLHLRSNVLKPKNQNPPSALATPSQTLFVFPPSPTLTTRTPSAMTLTSNMNGSVPFPSLSTPRVSTFRSEGRTRSFIGLGAPPTPTTAFSKVDARGYIGLE</sequence>
<evidence type="ECO:0000256" key="1">
    <source>
        <dbReference type="ARBA" id="ARBA00008601"/>
    </source>
</evidence>
<dbReference type="GO" id="GO:0033550">
    <property type="term" value="F:MAP kinase tyrosine phosphatase activity"/>
    <property type="evidence" value="ECO:0007669"/>
    <property type="project" value="TreeGrafter"/>
</dbReference>
<evidence type="ECO:0000259" key="7">
    <source>
        <dbReference type="PROSITE" id="PS50056"/>
    </source>
</evidence>
<organism evidence="8 9">
    <name type="scientific">Mycena maculata</name>
    <dbReference type="NCBI Taxonomy" id="230809"/>
    <lineage>
        <taxon>Eukaryota</taxon>
        <taxon>Fungi</taxon>
        <taxon>Dikarya</taxon>
        <taxon>Basidiomycota</taxon>
        <taxon>Agaricomycotina</taxon>
        <taxon>Agaricomycetes</taxon>
        <taxon>Agaricomycetidae</taxon>
        <taxon>Agaricales</taxon>
        <taxon>Marasmiineae</taxon>
        <taxon>Mycenaceae</taxon>
        <taxon>Mycena</taxon>
    </lineage>
</organism>
<dbReference type="Pfam" id="PF00782">
    <property type="entry name" value="DSPc"/>
    <property type="match status" value="1"/>
</dbReference>
<dbReference type="PROSITE" id="PS00383">
    <property type="entry name" value="TYR_PHOSPHATASE_1"/>
    <property type="match status" value="1"/>
</dbReference>
<dbReference type="GO" id="GO:0005737">
    <property type="term" value="C:cytoplasm"/>
    <property type="evidence" value="ECO:0007669"/>
    <property type="project" value="TreeGrafter"/>
</dbReference>
<feature type="domain" description="Tyrosine-protein phosphatase" evidence="6">
    <location>
        <begin position="140"/>
        <end position="330"/>
    </location>
</feature>
<feature type="region of interest" description="Disordered" evidence="5">
    <location>
        <begin position="1"/>
        <end position="20"/>
    </location>
</feature>
<dbReference type="SUPFAM" id="SSF52799">
    <property type="entry name" value="(Phosphotyrosine protein) phosphatases II"/>
    <property type="match status" value="1"/>
</dbReference>
<evidence type="ECO:0000256" key="4">
    <source>
        <dbReference type="ARBA" id="ARBA00022912"/>
    </source>
</evidence>
<dbReference type="PANTHER" id="PTHR10159">
    <property type="entry name" value="DUAL SPECIFICITY PROTEIN PHOSPHATASE"/>
    <property type="match status" value="1"/>
</dbReference>